<feature type="transmembrane region" description="Helical" evidence="15">
    <location>
        <begin position="107"/>
        <end position="125"/>
    </location>
</feature>
<dbReference type="InterPro" id="IPR005467">
    <property type="entry name" value="His_kinase_dom"/>
</dbReference>
<feature type="transmembrane region" description="Helical" evidence="15">
    <location>
        <begin position="17"/>
        <end position="35"/>
    </location>
</feature>
<dbReference type="Pfam" id="PF00512">
    <property type="entry name" value="HisKA"/>
    <property type="match status" value="1"/>
</dbReference>
<evidence type="ECO:0000256" key="9">
    <source>
        <dbReference type="ARBA" id="ARBA00022840"/>
    </source>
</evidence>
<evidence type="ECO:0000256" key="12">
    <source>
        <dbReference type="ARBA" id="ARBA00068150"/>
    </source>
</evidence>
<dbReference type="PROSITE" id="PS50110">
    <property type="entry name" value="RESPONSE_REGULATORY"/>
    <property type="match status" value="2"/>
</dbReference>
<dbReference type="OrthoDB" id="9810730at2"/>
<comment type="subunit">
    <text evidence="11">At low DSF concentrations, interacts with RpfF.</text>
</comment>
<keyword evidence="8" id="KW-0418">Kinase</keyword>
<dbReference type="RefSeq" id="WP_135079338.1">
    <property type="nucleotide sequence ID" value="NZ_CP038267.1"/>
</dbReference>
<keyword evidence="15" id="KW-0472">Membrane</keyword>
<evidence type="ECO:0000256" key="4">
    <source>
        <dbReference type="ARBA" id="ARBA00012438"/>
    </source>
</evidence>
<protein>
    <recommendedName>
        <fullName evidence="13">Circadian input-output histidine kinase CikA</fullName>
        <ecNumber evidence="4">2.7.13.3</ecNumber>
    </recommendedName>
    <alternativeName>
        <fullName evidence="12">Sensory/regulatory protein RpfC</fullName>
    </alternativeName>
</protein>
<dbReference type="InterPro" id="IPR004358">
    <property type="entry name" value="Sig_transdc_His_kin-like_C"/>
</dbReference>
<feature type="modified residue" description="4-aspartylphosphate" evidence="14">
    <location>
        <position position="760"/>
    </location>
</feature>
<dbReference type="InterPro" id="IPR001789">
    <property type="entry name" value="Sig_transdc_resp-reg_receiver"/>
</dbReference>
<organism evidence="18 19">
    <name type="scientific">Nocardioides euryhalodurans</name>
    <dbReference type="NCBI Taxonomy" id="2518370"/>
    <lineage>
        <taxon>Bacteria</taxon>
        <taxon>Bacillati</taxon>
        <taxon>Actinomycetota</taxon>
        <taxon>Actinomycetes</taxon>
        <taxon>Propionibacteriales</taxon>
        <taxon>Nocardioidaceae</taxon>
        <taxon>Nocardioides</taxon>
    </lineage>
</organism>
<dbReference type="InterPro" id="IPR011006">
    <property type="entry name" value="CheY-like_superfamily"/>
</dbReference>
<evidence type="ECO:0000256" key="14">
    <source>
        <dbReference type="PROSITE-ProRule" id="PRU00169"/>
    </source>
</evidence>
<dbReference type="Proteomes" id="UP000294894">
    <property type="component" value="Chromosome"/>
</dbReference>
<keyword evidence="9" id="KW-0067">ATP-binding</keyword>
<feature type="transmembrane region" description="Helical" evidence="15">
    <location>
        <begin position="74"/>
        <end position="95"/>
    </location>
</feature>
<evidence type="ECO:0000256" key="2">
    <source>
        <dbReference type="ARBA" id="ARBA00004236"/>
    </source>
</evidence>
<feature type="transmembrane region" description="Helical" evidence="15">
    <location>
        <begin position="294"/>
        <end position="316"/>
    </location>
</feature>
<evidence type="ECO:0000256" key="3">
    <source>
        <dbReference type="ARBA" id="ARBA00006402"/>
    </source>
</evidence>
<dbReference type="GO" id="GO:0000155">
    <property type="term" value="F:phosphorelay sensor kinase activity"/>
    <property type="evidence" value="ECO:0007669"/>
    <property type="project" value="InterPro"/>
</dbReference>
<comment type="subcellular location">
    <subcellularLocation>
        <location evidence="2">Cell membrane</location>
    </subcellularLocation>
</comment>
<dbReference type="SMART" id="SM00388">
    <property type="entry name" value="HisKA"/>
    <property type="match status" value="1"/>
</dbReference>
<evidence type="ECO:0000313" key="18">
    <source>
        <dbReference type="EMBL" id="QBR93679.1"/>
    </source>
</evidence>
<evidence type="ECO:0000256" key="10">
    <source>
        <dbReference type="ARBA" id="ARBA00023012"/>
    </source>
</evidence>
<name>A0A4P7GNY4_9ACTN</name>
<evidence type="ECO:0000313" key="19">
    <source>
        <dbReference type="Proteomes" id="UP000294894"/>
    </source>
</evidence>
<dbReference type="SUPFAM" id="SSF52172">
    <property type="entry name" value="CheY-like"/>
    <property type="match status" value="2"/>
</dbReference>
<evidence type="ECO:0000256" key="7">
    <source>
        <dbReference type="ARBA" id="ARBA00022741"/>
    </source>
</evidence>
<evidence type="ECO:0000256" key="1">
    <source>
        <dbReference type="ARBA" id="ARBA00000085"/>
    </source>
</evidence>
<comment type="similarity">
    <text evidence="3">In the N-terminal section; belongs to the phytochrome family.</text>
</comment>
<keyword evidence="15" id="KW-1133">Transmembrane helix</keyword>
<dbReference type="GO" id="GO:0005524">
    <property type="term" value="F:ATP binding"/>
    <property type="evidence" value="ECO:0007669"/>
    <property type="project" value="UniProtKB-KW"/>
</dbReference>
<keyword evidence="19" id="KW-1185">Reference proteome</keyword>
<dbReference type="Pfam" id="PF02518">
    <property type="entry name" value="HATPase_c"/>
    <property type="match status" value="1"/>
</dbReference>
<dbReference type="Pfam" id="PF00072">
    <property type="entry name" value="Response_reg"/>
    <property type="match status" value="1"/>
</dbReference>
<dbReference type="InterPro" id="IPR036890">
    <property type="entry name" value="HATPase_C_sf"/>
</dbReference>
<dbReference type="CDD" id="cd00082">
    <property type="entry name" value="HisKA"/>
    <property type="match status" value="1"/>
</dbReference>
<feature type="domain" description="Response regulatory" evidence="17">
    <location>
        <begin position="712"/>
        <end position="827"/>
    </location>
</feature>
<dbReference type="SUPFAM" id="SSF55874">
    <property type="entry name" value="ATPase domain of HSP90 chaperone/DNA topoisomerase II/histidine kinase"/>
    <property type="match status" value="1"/>
</dbReference>
<dbReference type="Gene3D" id="3.30.565.10">
    <property type="entry name" value="Histidine kinase-like ATPase, C-terminal domain"/>
    <property type="match status" value="1"/>
</dbReference>
<feature type="domain" description="Response regulatory" evidence="17">
    <location>
        <begin position="583"/>
        <end position="698"/>
    </location>
</feature>
<sequence>MATTSSGPADAGPARRLLWPAVVGVLYFAAVAVHVVRPSDLLVAVAFIGVLSGAAVFAWVAAGRTVAERRLPAALVAAGLTTNALGEVVWYTAIIDSESTDVSFADAFWLVSYVFFAAALVVSLVRSRAGDGFDADSLIDALTIVVVSVLVLWNFSVAEITGDPSLTPLVKLVWSTYPIADAILIALVVRIATDRRARAQLDPWFGVGVAAWLVADLGFLMLPLTDFHEAWENAGWMIGAILMARFHKGGRIAGAPAEREEHWVGKLAIAIGPLAIVVLIPAVDLLTGRPIRPWGLILGGAVLLGLAVVRTARLLLSEQRAIAELSAARDAALEASRAKSEFLATMSHEIRTPMNGVLGLSDLLLRTDLTDRQRQYAEGVRGAGQNLLDLINGILDFSKVEAGRLELESVDLDVVGVVEDAADLVASAAHRTGLELITVCDPDLPALVRGDPGRLRQVLLNLAANAVKFTESGDVVLRATRVPGGDDATWVRFEVSDTGIGIDDQTSERLFEAFSQADSSTTRMYGGTGLGLAICRQLVTLMGGEIGVDSTTGQGSRFWFTVPFSAAEAAVDPVHDPEVAGQRVLVVDDNATQRLVLAERLRRWGAEVTLAVGGPAALADLAAPDTAYDVVVLDGTLPGTATADVADRVVLRSGHRPGLVLLVSEDERVAVRADVASDVVLDKPVRLAALRTAVAEAAAVSATTADAAARRRVLVVDERSVSRMITGGMVEHLGYDVDVATDEAEVLAALAHAPDAILLDCPDPGGEPPPSVGAIRRWERDGRTPVVALVPGDARVDETWLHGADVDAHLARPVSLQGLADVLLRATSHSAAPTRG</sequence>
<comment type="catalytic activity">
    <reaction evidence="1">
        <text>ATP + protein L-histidine = ADP + protein N-phospho-L-histidine.</text>
        <dbReference type="EC" id="2.7.13.3"/>
    </reaction>
</comment>
<evidence type="ECO:0000256" key="8">
    <source>
        <dbReference type="ARBA" id="ARBA00022777"/>
    </source>
</evidence>
<dbReference type="KEGG" id="noy:EXE57_16395"/>
<dbReference type="CDD" id="cd16922">
    <property type="entry name" value="HATPase_EvgS-ArcB-TorS-like"/>
    <property type="match status" value="1"/>
</dbReference>
<dbReference type="PROSITE" id="PS50109">
    <property type="entry name" value="HIS_KIN"/>
    <property type="match status" value="1"/>
</dbReference>
<feature type="transmembrane region" description="Helical" evidence="15">
    <location>
        <begin position="137"/>
        <end position="155"/>
    </location>
</feature>
<dbReference type="SUPFAM" id="SSF47384">
    <property type="entry name" value="Homodimeric domain of signal transducing histidine kinase"/>
    <property type="match status" value="1"/>
</dbReference>
<dbReference type="InterPro" id="IPR003594">
    <property type="entry name" value="HATPase_dom"/>
</dbReference>
<dbReference type="EC" id="2.7.13.3" evidence="4"/>
<feature type="transmembrane region" description="Helical" evidence="15">
    <location>
        <begin position="204"/>
        <end position="224"/>
    </location>
</feature>
<feature type="transmembrane region" description="Helical" evidence="15">
    <location>
        <begin position="267"/>
        <end position="288"/>
    </location>
</feature>
<evidence type="ECO:0000256" key="13">
    <source>
        <dbReference type="ARBA" id="ARBA00074306"/>
    </source>
</evidence>
<gene>
    <name evidence="18" type="ORF">EXE57_16395</name>
</gene>
<evidence type="ECO:0000259" key="16">
    <source>
        <dbReference type="PROSITE" id="PS50109"/>
    </source>
</evidence>
<reference evidence="18 19" key="1">
    <citation type="submission" date="2019-03" db="EMBL/GenBank/DDBJ databases">
        <title>Three New Species of Nocardioides, Nocardioides euryhalodurans sp. nov., Nocardioides seonyuensis sp. nov. and Nocardioides eburneoflavus sp. nov., Iolated from Soil.</title>
        <authorList>
            <person name="Roh S.G."/>
            <person name="Lee C."/>
            <person name="Kim M.-K."/>
            <person name="Kim S.B."/>
        </authorList>
    </citation>
    <scope>NUCLEOTIDE SEQUENCE [LARGE SCALE GENOMIC DNA]</scope>
    <source>
        <strain evidence="18 19">MMS17-SY117</strain>
    </source>
</reference>
<dbReference type="FunFam" id="1.10.287.130:FF:000002">
    <property type="entry name" value="Two-component osmosensing histidine kinase"/>
    <property type="match status" value="1"/>
</dbReference>
<dbReference type="Gene3D" id="3.40.50.2300">
    <property type="match status" value="2"/>
</dbReference>
<dbReference type="PRINTS" id="PR00344">
    <property type="entry name" value="BCTRLSENSOR"/>
</dbReference>
<dbReference type="GO" id="GO:0005886">
    <property type="term" value="C:plasma membrane"/>
    <property type="evidence" value="ECO:0007669"/>
    <property type="project" value="UniProtKB-SubCell"/>
</dbReference>
<dbReference type="SMART" id="SM00448">
    <property type="entry name" value="REC"/>
    <property type="match status" value="2"/>
</dbReference>
<dbReference type="SMART" id="SM00387">
    <property type="entry name" value="HATPase_c"/>
    <property type="match status" value="1"/>
</dbReference>
<dbReference type="InterPro" id="IPR036097">
    <property type="entry name" value="HisK_dim/P_sf"/>
</dbReference>
<feature type="modified residue" description="4-aspartylphosphate" evidence="14">
    <location>
        <position position="634"/>
    </location>
</feature>
<keyword evidence="7" id="KW-0547">Nucleotide-binding</keyword>
<dbReference type="FunFam" id="3.30.565.10:FF:000010">
    <property type="entry name" value="Sensor histidine kinase RcsC"/>
    <property type="match status" value="1"/>
</dbReference>
<dbReference type="PANTHER" id="PTHR45339">
    <property type="entry name" value="HYBRID SIGNAL TRANSDUCTION HISTIDINE KINASE J"/>
    <property type="match status" value="1"/>
</dbReference>
<evidence type="ECO:0000256" key="6">
    <source>
        <dbReference type="ARBA" id="ARBA00022679"/>
    </source>
</evidence>
<feature type="transmembrane region" description="Helical" evidence="15">
    <location>
        <begin position="41"/>
        <end position="62"/>
    </location>
</feature>
<accession>A0A4P7GNY4</accession>
<keyword evidence="6" id="KW-0808">Transferase</keyword>
<keyword evidence="10" id="KW-0902">Two-component regulatory system</keyword>
<evidence type="ECO:0000259" key="17">
    <source>
        <dbReference type="PROSITE" id="PS50110"/>
    </source>
</evidence>
<evidence type="ECO:0000256" key="15">
    <source>
        <dbReference type="SAM" id="Phobius"/>
    </source>
</evidence>
<dbReference type="AlphaFoldDB" id="A0A4P7GNY4"/>
<evidence type="ECO:0000256" key="11">
    <source>
        <dbReference type="ARBA" id="ARBA00064003"/>
    </source>
</evidence>
<dbReference type="EMBL" id="CP038267">
    <property type="protein sequence ID" value="QBR93679.1"/>
    <property type="molecule type" value="Genomic_DNA"/>
</dbReference>
<keyword evidence="15" id="KW-0812">Transmembrane</keyword>
<proteinExistence type="inferred from homology"/>
<dbReference type="Gene3D" id="1.10.287.130">
    <property type="match status" value="1"/>
</dbReference>
<dbReference type="PANTHER" id="PTHR45339:SF5">
    <property type="entry name" value="HISTIDINE KINASE"/>
    <property type="match status" value="1"/>
</dbReference>
<feature type="domain" description="Histidine kinase" evidence="16">
    <location>
        <begin position="345"/>
        <end position="566"/>
    </location>
</feature>
<keyword evidence="5 14" id="KW-0597">Phosphoprotein</keyword>
<evidence type="ECO:0000256" key="5">
    <source>
        <dbReference type="ARBA" id="ARBA00022553"/>
    </source>
</evidence>
<feature type="transmembrane region" description="Helical" evidence="15">
    <location>
        <begin position="175"/>
        <end position="192"/>
    </location>
</feature>
<dbReference type="InterPro" id="IPR003661">
    <property type="entry name" value="HisK_dim/P_dom"/>
</dbReference>